<evidence type="ECO:0000256" key="4">
    <source>
        <dbReference type="ARBA" id="ARBA00022989"/>
    </source>
</evidence>
<keyword evidence="4 8" id="KW-1133">Transmembrane helix</keyword>
<evidence type="ECO:0008006" key="11">
    <source>
        <dbReference type="Google" id="ProtNLM"/>
    </source>
</evidence>
<feature type="transmembrane region" description="Helical" evidence="8">
    <location>
        <begin position="364"/>
        <end position="382"/>
    </location>
</feature>
<dbReference type="InterPro" id="IPR036259">
    <property type="entry name" value="MFS_trans_sf"/>
</dbReference>
<comment type="similarity">
    <text evidence="6">Belongs to the major facilitator superfamily. Allantoate permease family.</text>
</comment>
<dbReference type="FunFam" id="1.20.1250.20:FF:000065">
    <property type="entry name" value="Putative MFS pantothenate transporter"/>
    <property type="match status" value="1"/>
</dbReference>
<dbReference type="GO" id="GO:0022857">
    <property type="term" value="F:transmembrane transporter activity"/>
    <property type="evidence" value="ECO:0007669"/>
    <property type="project" value="InterPro"/>
</dbReference>
<dbReference type="PANTHER" id="PTHR43791:SF39">
    <property type="entry name" value="TRANSPORTER LIZ1_SEO1, PUTATIVE (AFU_ORTHOLOGUE AFUA_3G00980)-RELATED"/>
    <property type="match status" value="1"/>
</dbReference>
<feature type="transmembrane region" description="Helical" evidence="8">
    <location>
        <begin position="145"/>
        <end position="168"/>
    </location>
</feature>
<dbReference type="PANTHER" id="PTHR43791">
    <property type="entry name" value="PERMEASE-RELATED"/>
    <property type="match status" value="1"/>
</dbReference>
<sequence length="518" mass="58175">MSLQPLDENVKRQDIEHVTPAAENLTWRYYFWDAWDKSPEARMDFLNPQLDLTLMTFGCLGTFIKYIDRSNLNSAFVSGMKEDLSLYGNQLNYANTAYAVANIIGLWPCNLLLTRSNPKWFIPALEAAWTLCTFCQAAMKTPTHMYVLRALLGIFETGHYSAMVYLCGAWYQKRELARRLAIINCATAIGPMFSSYLQAAAYTGLNGVHGMAGWQWLFIIDGVISVGVIIPQAIFFPDVPARQKPDLVFTEKEIELARDRNPKEGRVKQGKFTMKQVKRWLLTPDIWLLWWISVMFTNSCNSVGQQVSTSMSFWLKAWNTIKPGSYTVAQINNYTTPIQAVTVVATLFMAWGSDTWLNGRRWPMLVLGGVVNAIVCILLAATPVFPHNRAFRWFLYYNSGWAQASNSMFWAWTQDTLAGDPATRAWASAGLNVWAWTAIATVPLGLFKTTDQPAVVAGNWTAAGFLFLLAGTAVALAYLQHVRSLRQGDDGDESSTERISSSVEEELPKNPRVSVDRA</sequence>
<evidence type="ECO:0000313" key="9">
    <source>
        <dbReference type="EMBL" id="EXJ89958.1"/>
    </source>
</evidence>
<protein>
    <recommendedName>
        <fullName evidence="11">Major facilitator superfamily (MFS) profile domain-containing protein</fullName>
    </recommendedName>
</protein>
<evidence type="ECO:0000256" key="8">
    <source>
        <dbReference type="SAM" id="Phobius"/>
    </source>
</evidence>
<comment type="subcellular location">
    <subcellularLocation>
        <location evidence="1">Membrane</location>
        <topology evidence="1">Multi-pass membrane protein</topology>
    </subcellularLocation>
</comment>
<gene>
    <name evidence="9" type="ORF">A1O3_03025</name>
</gene>
<keyword evidence="10" id="KW-1185">Reference proteome</keyword>
<dbReference type="GO" id="GO:0016020">
    <property type="term" value="C:membrane"/>
    <property type="evidence" value="ECO:0007669"/>
    <property type="project" value="UniProtKB-SubCell"/>
</dbReference>
<dbReference type="SUPFAM" id="SSF103473">
    <property type="entry name" value="MFS general substrate transporter"/>
    <property type="match status" value="1"/>
</dbReference>
<dbReference type="GeneID" id="19167155"/>
<dbReference type="Pfam" id="PF07690">
    <property type="entry name" value="MFS_1"/>
    <property type="match status" value="1"/>
</dbReference>
<evidence type="ECO:0000256" key="7">
    <source>
        <dbReference type="SAM" id="MobiDB-lite"/>
    </source>
</evidence>
<reference evidence="9 10" key="1">
    <citation type="submission" date="2013-03" db="EMBL/GenBank/DDBJ databases">
        <title>The Genome Sequence of Capronia epimyces CBS 606.96.</title>
        <authorList>
            <consortium name="The Broad Institute Genomics Platform"/>
            <person name="Cuomo C."/>
            <person name="de Hoog S."/>
            <person name="Gorbushina A."/>
            <person name="Walker B."/>
            <person name="Young S.K."/>
            <person name="Zeng Q."/>
            <person name="Gargeya S."/>
            <person name="Fitzgerald M."/>
            <person name="Haas B."/>
            <person name="Abouelleil A."/>
            <person name="Allen A.W."/>
            <person name="Alvarado L."/>
            <person name="Arachchi H.M."/>
            <person name="Berlin A.M."/>
            <person name="Chapman S.B."/>
            <person name="Gainer-Dewar J."/>
            <person name="Goldberg J."/>
            <person name="Griggs A."/>
            <person name="Gujja S."/>
            <person name="Hansen M."/>
            <person name="Howarth C."/>
            <person name="Imamovic A."/>
            <person name="Ireland A."/>
            <person name="Larimer J."/>
            <person name="McCowan C."/>
            <person name="Murphy C."/>
            <person name="Pearson M."/>
            <person name="Poon T.W."/>
            <person name="Priest M."/>
            <person name="Roberts A."/>
            <person name="Saif S."/>
            <person name="Shea T."/>
            <person name="Sisk P."/>
            <person name="Sykes S."/>
            <person name="Wortman J."/>
            <person name="Nusbaum C."/>
            <person name="Birren B."/>
        </authorList>
    </citation>
    <scope>NUCLEOTIDE SEQUENCE [LARGE SCALE GENOMIC DNA]</scope>
    <source>
        <strain evidence="9 10">CBS 606.96</strain>
    </source>
</reference>
<evidence type="ECO:0000313" key="10">
    <source>
        <dbReference type="Proteomes" id="UP000019478"/>
    </source>
</evidence>
<dbReference type="Proteomes" id="UP000019478">
    <property type="component" value="Unassembled WGS sequence"/>
</dbReference>
<proteinExistence type="inferred from homology"/>
<evidence type="ECO:0000256" key="6">
    <source>
        <dbReference type="ARBA" id="ARBA00037968"/>
    </source>
</evidence>
<accession>W9YBU0</accession>
<feature type="transmembrane region" description="Helical" evidence="8">
    <location>
        <begin position="459"/>
        <end position="479"/>
    </location>
</feature>
<dbReference type="InterPro" id="IPR011701">
    <property type="entry name" value="MFS"/>
</dbReference>
<dbReference type="eggNOG" id="KOG2533">
    <property type="taxonomic scope" value="Eukaryota"/>
</dbReference>
<keyword evidence="3 8" id="KW-0812">Transmembrane</keyword>
<dbReference type="EMBL" id="AMGY01000002">
    <property type="protein sequence ID" value="EXJ89958.1"/>
    <property type="molecule type" value="Genomic_DNA"/>
</dbReference>
<feature type="transmembrane region" description="Helical" evidence="8">
    <location>
        <begin position="180"/>
        <end position="202"/>
    </location>
</feature>
<dbReference type="RefSeq" id="XP_007731355.1">
    <property type="nucleotide sequence ID" value="XM_007733165.1"/>
</dbReference>
<evidence type="ECO:0000256" key="5">
    <source>
        <dbReference type="ARBA" id="ARBA00023136"/>
    </source>
</evidence>
<dbReference type="HOGENOM" id="CLU_001265_4_2_1"/>
<organism evidence="9 10">
    <name type="scientific">Capronia epimyces CBS 606.96</name>
    <dbReference type="NCBI Taxonomy" id="1182542"/>
    <lineage>
        <taxon>Eukaryota</taxon>
        <taxon>Fungi</taxon>
        <taxon>Dikarya</taxon>
        <taxon>Ascomycota</taxon>
        <taxon>Pezizomycotina</taxon>
        <taxon>Eurotiomycetes</taxon>
        <taxon>Chaetothyriomycetidae</taxon>
        <taxon>Chaetothyriales</taxon>
        <taxon>Herpotrichiellaceae</taxon>
        <taxon>Capronia</taxon>
    </lineage>
</organism>
<feature type="transmembrane region" description="Helical" evidence="8">
    <location>
        <begin position="425"/>
        <end position="447"/>
    </location>
</feature>
<name>W9YBU0_9EURO</name>
<dbReference type="Gene3D" id="1.20.1250.20">
    <property type="entry name" value="MFS general substrate transporter like domains"/>
    <property type="match status" value="1"/>
</dbReference>
<dbReference type="OrthoDB" id="3639251at2759"/>
<comment type="caution">
    <text evidence="9">The sequence shown here is derived from an EMBL/GenBank/DDBJ whole genome shotgun (WGS) entry which is preliminary data.</text>
</comment>
<feature type="transmembrane region" description="Helical" evidence="8">
    <location>
        <begin position="214"/>
        <end position="236"/>
    </location>
</feature>
<evidence type="ECO:0000256" key="2">
    <source>
        <dbReference type="ARBA" id="ARBA00022448"/>
    </source>
</evidence>
<keyword evidence="2" id="KW-0813">Transport</keyword>
<dbReference type="AlphaFoldDB" id="W9YBU0"/>
<feature type="compositionally biased region" description="Basic and acidic residues" evidence="7">
    <location>
        <begin position="506"/>
        <end position="518"/>
    </location>
</feature>
<evidence type="ECO:0000256" key="3">
    <source>
        <dbReference type="ARBA" id="ARBA00022692"/>
    </source>
</evidence>
<feature type="transmembrane region" description="Helical" evidence="8">
    <location>
        <begin position="334"/>
        <end position="352"/>
    </location>
</feature>
<feature type="region of interest" description="Disordered" evidence="7">
    <location>
        <begin position="487"/>
        <end position="518"/>
    </location>
</feature>
<evidence type="ECO:0000256" key="1">
    <source>
        <dbReference type="ARBA" id="ARBA00004141"/>
    </source>
</evidence>
<keyword evidence="5 8" id="KW-0472">Membrane</keyword>